<gene>
    <name evidence="1" type="ORF">M595_2736</name>
</gene>
<organism evidence="1 2">
    <name type="scientific">Lyngbya aestuarii BL J</name>
    <dbReference type="NCBI Taxonomy" id="1348334"/>
    <lineage>
        <taxon>Bacteria</taxon>
        <taxon>Bacillati</taxon>
        <taxon>Cyanobacteriota</taxon>
        <taxon>Cyanophyceae</taxon>
        <taxon>Oscillatoriophycideae</taxon>
        <taxon>Oscillatoriales</taxon>
        <taxon>Microcoleaceae</taxon>
        <taxon>Lyngbya</taxon>
    </lineage>
</organism>
<evidence type="ECO:0000313" key="1">
    <source>
        <dbReference type="EMBL" id="ERT07285.1"/>
    </source>
</evidence>
<sequence>MKKLILKLKLNLIYQSNNYCFFPTNNPINCVQNRAFI</sequence>
<accession>U7QJK4</accession>
<proteinExistence type="predicted"/>
<dbReference type="AlphaFoldDB" id="U7QJK4"/>
<reference evidence="1 2" key="1">
    <citation type="journal article" date="2013" name="Front. Microbiol.">
        <title>Comparative genomic analyses of the cyanobacterium, Lyngbya aestuarii BL J, a powerful hydrogen producer.</title>
        <authorList>
            <person name="Kothari A."/>
            <person name="Vaughn M."/>
            <person name="Garcia-Pichel F."/>
        </authorList>
    </citation>
    <scope>NUCLEOTIDE SEQUENCE [LARGE SCALE GENOMIC DNA]</scope>
    <source>
        <strain evidence="1 2">BL J</strain>
    </source>
</reference>
<evidence type="ECO:0000313" key="2">
    <source>
        <dbReference type="Proteomes" id="UP000017127"/>
    </source>
</evidence>
<comment type="caution">
    <text evidence="1">The sequence shown here is derived from an EMBL/GenBank/DDBJ whole genome shotgun (WGS) entry which is preliminary data.</text>
</comment>
<name>U7QJK4_9CYAN</name>
<keyword evidence="2" id="KW-1185">Reference proteome</keyword>
<dbReference type="Proteomes" id="UP000017127">
    <property type="component" value="Unassembled WGS sequence"/>
</dbReference>
<dbReference type="EMBL" id="AUZM01000023">
    <property type="protein sequence ID" value="ERT07285.1"/>
    <property type="molecule type" value="Genomic_DNA"/>
</dbReference>
<protein>
    <submittedName>
        <fullName evidence="1">Uncharacterized protein</fullName>
    </submittedName>
</protein>